<accession>A0ACC1J080</accession>
<evidence type="ECO:0000313" key="1">
    <source>
        <dbReference type="EMBL" id="KAJ1932514.1"/>
    </source>
</evidence>
<protein>
    <submittedName>
        <fullName evidence="1">Uncharacterized protein</fullName>
    </submittedName>
</protein>
<proteinExistence type="predicted"/>
<dbReference type="Proteomes" id="UP001150603">
    <property type="component" value="Unassembled WGS sequence"/>
</dbReference>
<gene>
    <name evidence="1" type="ORF">FBU59_006344</name>
</gene>
<sequence>MHPQTIFVVAVLFLLSFFGTARAGYCRAQHILEACLAQQTRQFKMCEYDNWSCKCSSQKKILTCYDNCPDSESRTTQEMQVQIFCGAARGKDYNENLLEHLTKPAKAGVELPATTSAQPATPVPPPKPTPKTADDDDDMMNGFGGLTPGKGIRGKGPNGNGGVMLVNENGVAKQAIVGAHVAAVGVAAMALAI</sequence>
<reference evidence="1" key="1">
    <citation type="submission" date="2022-07" db="EMBL/GenBank/DDBJ databases">
        <title>Phylogenomic reconstructions and comparative analyses of Kickxellomycotina fungi.</title>
        <authorList>
            <person name="Reynolds N.K."/>
            <person name="Stajich J.E."/>
            <person name="Barry K."/>
            <person name="Grigoriev I.V."/>
            <person name="Crous P."/>
            <person name="Smith M.E."/>
        </authorList>
    </citation>
    <scope>NUCLEOTIDE SEQUENCE</scope>
    <source>
        <strain evidence="1">NRRL 5244</strain>
    </source>
</reference>
<name>A0ACC1J080_9FUNG</name>
<dbReference type="EMBL" id="JANBPW010005487">
    <property type="protein sequence ID" value="KAJ1932514.1"/>
    <property type="molecule type" value="Genomic_DNA"/>
</dbReference>
<comment type="caution">
    <text evidence="1">The sequence shown here is derived from an EMBL/GenBank/DDBJ whole genome shotgun (WGS) entry which is preliminary data.</text>
</comment>
<organism evidence="1 2">
    <name type="scientific">Linderina macrospora</name>
    <dbReference type="NCBI Taxonomy" id="4868"/>
    <lineage>
        <taxon>Eukaryota</taxon>
        <taxon>Fungi</taxon>
        <taxon>Fungi incertae sedis</taxon>
        <taxon>Zoopagomycota</taxon>
        <taxon>Kickxellomycotina</taxon>
        <taxon>Kickxellomycetes</taxon>
        <taxon>Kickxellales</taxon>
        <taxon>Kickxellaceae</taxon>
        <taxon>Linderina</taxon>
    </lineage>
</organism>
<keyword evidence="2" id="KW-1185">Reference proteome</keyword>
<evidence type="ECO:0000313" key="2">
    <source>
        <dbReference type="Proteomes" id="UP001150603"/>
    </source>
</evidence>